<dbReference type="RefSeq" id="WP_141289880.1">
    <property type="nucleotide sequence ID" value="NZ_BAAAEW010000047.1"/>
</dbReference>
<name>A0ABN1KI18_9BURK</name>
<dbReference type="PANTHER" id="PTHR38033:SF1">
    <property type="entry name" value="DOTU FAMILY TYPE IV_VI SECRETION SYSTEM PROTEIN"/>
    <property type="match status" value="1"/>
</dbReference>
<dbReference type="Gene3D" id="1.25.40.590">
    <property type="entry name" value="Type IV / VI secretion system, DotU"/>
    <property type="match status" value="1"/>
</dbReference>
<dbReference type="PANTHER" id="PTHR38033">
    <property type="entry name" value="MEMBRANE PROTEIN-RELATED"/>
    <property type="match status" value="1"/>
</dbReference>
<comment type="caution">
    <text evidence="3">The sequence shown here is derived from an EMBL/GenBank/DDBJ whole genome shotgun (WGS) entry which is preliminary data.</text>
</comment>
<feature type="transmembrane region" description="Helical" evidence="1">
    <location>
        <begin position="208"/>
        <end position="228"/>
    </location>
</feature>
<organism evidence="3 4">
    <name type="scientific">Ideonella azotifigens</name>
    <dbReference type="NCBI Taxonomy" id="513160"/>
    <lineage>
        <taxon>Bacteria</taxon>
        <taxon>Pseudomonadati</taxon>
        <taxon>Pseudomonadota</taxon>
        <taxon>Betaproteobacteria</taxon>
        <taxon>Burkholderiales</taxon>
        <taxon>Sphaerotilaceae</taxon>
        <taxon>Ideonella</taxon>
    </lineage>
</organism>
<evidence type="ECO:0000259" key="2">
    <source>
        <dbReference type="Pfam" id="PF09850"/>
    </source>
</evidence>
<keyword evidence="1" id="KW-0812">Transmembrane</keyword>
<dbReference type="NCBIfam" id="NF038228">
    <property type="entry name" value="IcmH_DotU_IVB"/>
    <property type="match status" value="1"/>
</dbReference>
<dbReference type="EMBL" id="BAAAEW010000047">
    <property type="protein sequence ID" value="GAA0767482.1"/>
    <property type="molecule type" value="Genomic_DNA"/>
</dbReference>
<dbReference type="Pfam" id="PF09850">
    <property type="entry name" value="DotU"/>
    <property type="match status" value="1"/>
</dbReference>
<proteinExistence type="predicted"/>
<evidence type="ECO:0000313" key="3">
    <source>
        <dbReference type="EMBL" id="GAA0767482.1"/>
    </source>
</evidence>
<evidence type="ECO:0000256" key="1">
    <source>
        <dbReference type="SAM" id="Phobius"/>
    </source>
</evidence>
<gene>
    <name evidence="3" type="primary">icmH</name>
    <name evidence="3" type="ORF">GCM10009107_56430</name>
</gene>
<evidence type="ECO:0000313" key="4">
    <source>
        <dbReference type="Proteomes" id="UP001500279"/>
    </source>
</evidence>
<reference evidence="3 4" key="1">
    <citation type="journal article" date="2019" name="Int. J. Syst. Evol. Microbiol.">
        <title>The Global Catalogue of Microorganisms (GCM) 10K type strain sequencing project: providing services to taxonomists for standard genome sequencing and annotation.</title>
        <authorList>
            <consortium name="The Broad Institute Genomics Platform"/>
            <consortium name="The Broad Institute Genome Sequencing Center for Infectious Disease"/>
            <person name="Wu L."/>
            <person name="Ma J."/>
        </authorList>
    </citation>
    <scope>NUCLEOTIDE SEQUENCE [LARGE SCALE GENOMIC DNA]</scope>
    <source>
        <strain evidence="3 4">JCM 15503</strain>
    </source>
</reference>
<feature type="domain" description="Type IV / VI secretion system DotU" evidence="2">
    <location>
        <begin position="32"/>
        <end position="230"/>
    </location>
</feature>
<dbReference type="NCBIfam" id="TIGR03349">
    <property type="entry name" value="IV_VI_DotU"/>
    <property type="match status" value="1"/>
</dbReference>
<keyword evidence="4" id="KW-1185">Reference proteome</keyword>
<keyword evidence="1" id="KW-0472">Membrane</keyword>
<dbReference type="InterPro" id="IPR017732">
    <property type="entry name" value="T4/T6SS_DotU"/>
</dbReference>
<sequence>MSTAPSLFGAGQAPLTQSRSAVQAPGAEPRGLMDLLYPGFYMVFLLRNGHAPADAEVFRERVLSLLKQVDRGAKKLGLEAADVYRAKFAFCGLLDEIVLTSKLKIREAWVVKPLQLELFGEHMAGERFFERLEKLRGEGAVRVQVLEVYHMCLLLGFQGRYAMEGSEKLGYLTARLGDEIVHMQGRRAAFAPHWAPPDQISNKLRSEVPLWVMASVFAVIGLVAFLGLRTHLRNSTESTLAPYSQVVQLAPQSAWVTITLP</sequence>
<dbReference type="InterPro" id="IPR038522">
    <property type="entry name" value="T4/T6SS_DotU_sf"/>
</dbReference>
<keyword evidence="1" id="KW-1133">Transmembrane helix</keyword>
<dbReference type="Proteomes" id="UP001500279">
    <property type="component" value="Unassembled WGS sequence"/>
</dbReference>
<protein>
    <submittedName>
        <fullName evidence="3">Type IVB secretion system protein IcmH/DotU</fullName>
    </submittedName>
</protein>
<accession>A0ABN1KI18</accession>